<organism evidence="1 2">
    <name type="scientific">Halodesulfovibrio aestuarii</name>
    <dbReference type="NCBI Taxonomy" id="126333"/>
    <lineage>
        <taxon>Bacteria</taxon>
        <taxon>Pseudomonadati</taxon>
        <taxon>Thermodesulfobacteriota</taxon>
        <taxon>Desulfovibrionia</taxon>
        <taxon>Desulfovibrionales</taxon>
        <taxon>Desulfovibrionaceae</taxon>
        <taxon>Halodesulfovibrio</taxon>
    </lineage>
</organism>
<comment type="caution">
    <text evidence="1">The sequence shown here is derived from an EMBL/GenBank/DDBJ whole genome shotgun (WGS) entry which is preliminary data.</text>
</comment>
<evidence type="ECO:0000313" key="2">
    <source>
        <dbReference type="Proteomes" id="UP000184001"/>
    </source>
</evidence>
<dbReference type="RefSeq" id="WP_019999798.1">
    <property type="nucleotide sequence ID" value="NZ_CP192219.1"/>
</dbReference>
<evidence type="ECO:0000313" key="1">
    <source>
        <dbReference type="EMBL" id="SHJ48755.1"/>
    </source>
</evidence>
<reference evidence="1 2" key="1">
    <citation type="submission" date="2016-11" db="EMBL/GenBank/DDBJ databases">
        <authorList>
            <person name="Varghese N."/>
            <person name="Submissions S."/>
        </authorList>
    </citation>
    <scope>NUCLEOTIDE SEQUENCE [LARGE SCALE GENOMIC DNA]</scope>
    <source>
        <strain evidence="1 2">DSM 17919</strain>
    </source>
</reference>
<dbReference type="Proteomes" id="UP000184001">
    <property type="component" value="Unassembled WGS sequence"/>
</dbReference>
<protein>
    <submittedName>
        <fullName evidence="1">Uncharacterized protein</fullName>
    </submittedName>
</protein>
<name>A0A8G2CB68_9BACT</name>
<gene>
    <name evidence="1" type="ORF">SAMN05660830_02562</name>
</gene>
<proteinExistence type="predicted"/>
<accession>A0A8G2CB68</accession>
<dbReference type="AlphaFoldDB" id="A0A8G2CB68"/>
<sequence>MGRNSALCVVLVLIAAVVIDAGVFSGVSACLEPFKQFTGSLSKGRPVQQQVVVKVGRFDKRVVPLQEVLSDSKEDLWGARN</sequence>
<dbReference type="EMBL" id="FQZR01000006">
    <property type="protein sequence ID" value="SHJ48755.1"/>
    <property type="molecule type" value="Genomic_DNA"/>
</dbReference>